<evidence type="ECO:0000256" key="2">
    <source>
        <dbReference type="SAM" id="MobiDB-lite"/>
    </source>
</evidence>
<dbReference type="InterPro" id="IPR027417">
    <property type="entry name" value="P-loop_NTPase"/>
</dbReference>
<dbReference type="PANTHER" id="PTHR10039">
    <property type="entry name" value="AMELOGENIN"/>
    <property type="match status" value="1"/>
</dbReference>
<organism evidence="5 6">
    <name type="scientific">Pseudopithomyces chartarum</name>
    <dbReference type="NCBI Taxonomy" id="1892770"/>
    <lineage>
        <taxon>Eukaryota</taxon>
        <taxon>Fungi</taxon>
        <taxon>Dikarya</taxon>
        <taxon>Ascomycota</taxon>
        <taxon>Pezizomycotina</taxon>
        <taxon>Dothideomycetes</taxon>
        <taxon>Pleosporomycetidae</taxon>
        <taxon>Pleosporales</taxon>
        <taxon>Massarineae</taxon>
        <taxon>Didymosphaeriaceae</taxon>
        <taxon>Pseudopithomyces</taxon>
    </lineage>
</organism>
<dbReference type="PANTHER" id="PTHR10039:SF5">
    <property type="entry name" value="NACHT DOMAIN-CONTAINING PROTEIN"/>
    <property type="match status" value="1"/>
</dbReference>
<dbReference type="EMBL" id="WVTA01000015">
    <property type="protein sequence ID" value="KAK3202025.1"/>
    <property type="molecule type" value="Genomic_DNA"/>
</dbReference>
<feature type="transmembrane region" description="Helical" evidence="3">
    <location>
        <begin position="145"/>
        <end position="170"/>
    </location>
</feature>
<evidence type="ECO:0000313" key="6">
    <source>
        <dbReference type="Proteomes" id="UP001280581"/>
    </source>
</evidence>
<evidence type="ECO:0000256" key="1">
    <source>
        <dbReference type="ARBA" id="ARBA00022737"/>
    </source>
</evidence>
<accession>A0AAN6RE79</accession>
<name>A0AAN6RE79_9PLEO</name>
<feature type="region of interest" description="Disordered" evidence="2">
    <location>
        <begin position="1374"/>
        <end position="1397"/>
    </location>
</feature>
<evidence type="ECO:0000259" key="4">
    <source>
        <dbReference type="Pfam" id="PF24883"/>
    </source>
</evidence>
<gene>
    <name evidence="5" type="ORF">GRF29_164g1447744</name>
</gene>
<evidence type="ECO:0000256" key="3">
    <source>
        <dbReference type="SAM" id="Phobius"/>
    </source>
</evidence>
<dbReference type="InterPro" id="IPR056884">
    <property type="entry name" value="NPHP3-like_N"/>
</dbReference>
<keyword evidence="6" id="KW-1185">Reference proteome</keyword>
<proteinExistence type="predicted"/>
<feature type="transmembrane region" description="Helical" evidence="3">
    <location>
        <begin position="12"/>
        <end position="31"/>
    </location>
</feature>
<dbReference type="Proteomes" id="UP001280581">
    <property type="component" value="Unassembled WGS sequence"/>
</dbReference>
<comment type="caution">
    <text evidence="5">The sequence shown here is derived from an EMBL/GenBank/DDBJ whole genome shotgun (WGS) entry which is preliminary data.</text>
</comment>
<reference evidence="5 6" key="1">
    <citation type="submission" date="2021-02" db="EMBL/GenBank/DDBJ databases">
        <title>Genome assembly of Pseudopithomyces chartarum.</title>
        <authorList>
            <person name="Jauregui R."/>
            <person name="Singh J."/>
            <person name="Voisey C."/>
        </authorList>
    </citation>
    <scope>NUCLEOTIDE SEQUENCE [LARGE SCALE GENOMIC DNA]</scope>
    <source>
        <strain evidence="5 6">AGR01</strain>
    </source>
</reference>
<keyword evidence="1" id="KW-0677">Repeat</keyword>
<dbReference type="Gene3D" id="3.40.50.300">
    <property type="entry name" value="P-loop containing nucleotide triphosphate hydrolases"/>
    <property type="match status" value="1"/>
</dbReference>
<feature type="domain" description="Nephrocystin 3-like N-terminal" evidence="4">
    <location>
        <begin position="556"/>
        <end position="724"/>
    </location>
</feature>
<keyword evidence="3" id="KW-0472">Membrane</keyword>
<dbReference type="SUPFAM" id="SSF52540">
    <property type="entry name" value="P-loop containing nucleoside triphosphate hydrolases"/>
    <property type="match status" value="1"/>
</dbReference>
<evidence type="ECO:0000313" key="5">
    <source>
        <dbReference type="EMBL" id="KAK3202025.1"/>
    </source>
</evidence>
<keyword evidence="3" id="KW-1133">Transmembrane helix</keyword>
<sequence>MTGAPGAEFAGVVFSGVAAVAAMLKGGYWLYQRRCRKEEPSLPLHQRRERHETYHLQRISSDGDPHIFTVQQHRNTSGWSTQTNLQRFSPDGNQRILTERVKRILNMQPDQTYRAWRSYCTTQGGTPDTLHPRWIMTEGTLPADIAGATFGGIAASAVLLKAAHWIYMWWKSRPTHLARLLRIATKSASKEEENEAERELRRLEMETRHQMLSGVMTRYTEAGDVEAILALSRFRTVMDGRVGEGRRVDETGLRVSEEVGYKGIIMTSSPSGRTYIPSLVDGVVDSSQRPEPHSSQATPQLPDIVRIGLTEVGSPSDKTKIDADVCFVHGLGGHPFTTWQYKNHVEKKSSISRAMQRLNCGSKGHQKGETNKGALANGRPTYFWPFDLLQKDFANIRILTYGYDSSPTHCEKLVSIIRDFNDILSRNAPASEKIQIYSFQEGKGYAAINIFDHKVVPDGSSILNIGRAIERSSFIPKNHMDMCRFEGPTDSGYVDLKAALSVYVAAINEKKNSKEPPVSQAGVEETIAQDVINSLDFQERMVRKQQLAETRAKEETFEWVWTSEFKTWLESSSPLFWISGKPASGKSTLMEHLSSDGKALEFLHSSINKEWTVIYHFFDFRAGNQVRNNLDGFLRSLILQLCLSLPECKEQVALHFKNSAWNDQIKHWPSAELHSALDVALRAASSPIFLLVDGLDEFEGDGFQLCRVIRRIASPRLKVCVASRPDPPYPDAFRDVSSIRMDRLNESGISSFTNDIMMEFWRPTDTIHRQKILDLSQEITARAQGVFLWARFAVTEVLHGQTRGEELEELQERLDGVPSELKDIYTRIFRRMTAEEKEFTSRVLVLVIHGMRTLTIQEVFVAMSINLVSQSLSLPKRPNYADFCKKMLVSTGGILEIFGRKRKQEPVEMFSSQRVHLIHRTVEYHLQKYGWVDLDVDGTDLIRPHYYMIRICGKILQGKHLELEKALTTHMSTYDPTSWISFSENDRSAQWWDHVSFSQKLYNGIIRSQNSEDTACPLLVYALQYLPQHAIAFEKNTGTSSYRLLHNVLNNAYVYVHVRLGIDGSCCFCRDNESYRDVVIPKSYVDPPLYLAITHGLTLFVEESLVPENSGVWKHLSSKNPMDLQCKPSLNTIHPFSAPNEVSDVVGLVAVAISAASKSLRNDILELCLAFDSFVEDRVFRWALIRAPSGVVQTLLNQSRTASGDFTFRSSIDYADFPGDDEELGEVLNFRPLWDVAKRTKFTGIEDIIDMFLERGEDINGHCGPAGTAVFSVLRCQFLSSNLRQRWGNYSYPHYLSFLDILVRKGADINANGPHGTPLEYFWKMVNTHEVLRDETIKRFRKTISRLIELGGVNRKQDPDGQIPSVEEMLSWKADKDARKASGRPKGPLEILESKMA</sequence>
<protein>
    <recommendedName>
        <fullName evidence="4">Nephrocystin 3-like N-terminal domain-containing protein</fullName>
    </recommendedName>
</protein>
<keyword evidence="3" id="KW-0812">Transmembrane</keyword>
<dbReference type="Pfam" id="PF24883">
    <property type="entry name" value="NPHP3_N"/>
    <property type="match status" value="1"/>
</dbReference>